<accession>A0ABW7XAZ0</accession>
<feature type="chain" id="PRO_5045773872" evidence="1">
    <location>
        <begin position="26"/>
        <end position="149"/>
    </location>
</feature>
<keyword evidence="3" id="KW-1185">Reference proteome</keyword>
<dbReference type="RefSeq" id="WP_397095806.1">
    <property type="nucleotide sequence ID" value="NZ_JBIRYO010000036.1"/>
</dbReference>
<proteinExistence type="predicted"/>
<name>A0ABW7XAZ0_9NOCA</name>
<protein>
    <submittedName>
        <fullName evidence="2">Lytic transglycosylase domain-containing protein</fullName>
    </submittedName>
</protein>
<evidence type="ECO:0000256" key="1">
    <source>
        <dbReference type="SAM" id="SignalP"/>
    </source>
</evidence>
<sequence length="149" mass="16282">MLRYAYSAAAVCCAATIALAPAAAAAPPDDPNDARTESVNPALSAGVDLLLTSARIGVKALALTIVPLHYFPSFDAIITRESGWNMFAVNPTSGAYGLGQALPPEKMSTHGSDWRINPVTQLRWTYDYMVDRYGSPDAAWMFWQQNHWY</sequence>
<reference evidence="2 3" key="1">
    <citation type="submission" date="2024-10" db="EMBL/GenBank/DDBJ databases">
        <title>The Natural Products Discovery Center: Release of the First 8490 Sequenced Strains for Exploring Actinobacteria Biosynthetic Diversity.</title>
        <authorList>
            <person name="Kalkreuter E."/>
            <person name="Kautsar S.A."/>
            <person name="Yang D."/>
            <person name="Bader C.D."/>
            <person name="Teijaro C.N."/>
            <person name="Fluegel L."/>
            <person name="Davis C.M."/>
            <person name="Simpson J.R."/>
            <person name="Lauterbach L."/>
            <person name="Steele A.D."/>
            <person name="Gui C."/>
            <person name="Meng S."/>
            <person name="Li G."/>
            <person name="Viehrig K."/>
            <person name="Ye F."/>
            <person name="Su P."/>
            <person name="Kiefer A.F."/>
            <person name="Nichols A."/>
            <person name="Cepeda A.J."/>
            <person name="Yan W."/>
            <person name="Fan B."/>
            <person name="Jiang Y."/>
            <person name="Adhikari A."/>
            <person name="Zheng C.-J."/>
            <person name="Schuster L."/>
            <person name="Cowan T.M."/>
            <person name="Smanski M.J."/>
            <person name="Chevrette M.G."/>
            <person name="De Carvalho L.P.S."/>
            <person name="Shen B."/>
        </authorList>
    </citation>
    <scope>NUCLEOTIDE SEQUENCE [LARGE SCALE GENOMIC DNA]</scope>
    <source>
        <strain evidence="2 3">NPDC019275</strain>
    </source>
</reference>
<feature type="signal peptide" evidence="1">
    <location>
        <begin position="1"/>
        <end position="25"/>
    </location>
</feature>
<evidence type="ECO:0000313" key="3">
    <source>
        <dbReference type="Proteomes" id="UP001611415"/>
    </source>
</evidence>
<keyword evidence="1" id="KW-0732">Signal</keyword>
<evidence type="ECO:0000313" key="2">
    <source>
        <dbReference type="EMBL" id="MFI2478312.1"/>
    </source>
</evidence>
<dbReference type="Proteomes" id="UP001611415">
    <property type="component" value="Unassembled WGS sequence"/>
</dbReference>
<dbReference type="InterPro" id="IPR023346">
    <property type="entry name" value="Lysozyme-like_dom_sf"/>
</dbReference>
<dbReference type="EMBL" id="JBIRYO010000036">
    <property type="protein sequence ID" value="MFI2478312.1"/>
    <property type="molecule type" value="Genomic_DNA"/>
</dbReference>
<dbReference type="SUPFAM" id="SSF53955">
    <property type="entry name" value="Lysozyme-like"/>
    <property type="match status" value="1"/>
</dbReference>
<comment type="caution">
    <text evidence="2">The sequence shown here is derived from an EMBL/GenBank/DDBJ whole genome shotgun (WGS) entry which is preliminary data.</text>
</comment>
<organism evidence="2 3">
    <name type="scientific">Nocardia xishanensis</name>
    <dbReference type="NCBI Taxonomy" id="238964"/>
    <lineage>
        <taxon>Bacteria</taxon>
        <taxon>Bacillati</taxon>
        <taxon>Actinomycetota</taxon>
        <taxon>Actinomycetes</taxon>
        <taxon>Mycobacteriales</taxon>
        <taxon>Nocardiaceae</taxon>
        <taxon>Nocardia</taxon>
    </lineage>
</organism>
<dbReference type="Gene3D" id="1.10.530.10">
    <property type="match status" value="1"/>
</dbReference>
<gene>
    <name evidence="2" type="ORF">ACH49W_33565</name>
</gene>